<dbReference type="EMBL" id="CP002839">
    <property type="protein sequence ID" value="AEH38827.1"/>
    <property type="molecule type" value="Genomic_DNA"/>
</dbReference>
<protein>
    <submittedName>
        <fullName evidence="1">Uncharacterized protein</fullName>
    </submittedName>
</protein>
<dbReference type="eggNOG" id="arCOG13182">
    <property type="taxonomic scope" value="Archaea"/>
</dbReference>
<organism evidence="1 2">
    <name type="scientific">Halopiger xanaduensis (strain DSM 18323 / JCM 14033 / SH-6)</name>
    <dbReference type="NCBI Taxonomy" id="797210"/>
    <lineage>
        <taxon>Archaea</taxon>
        <taxon>Methanobacteriati</taxon>
        <taxon>Methanobacteriota</taxon>
        <taxon>Stenosarchaea group</taxon>
        <taxon>Halobacteria</taxon>
        <taxon>Halobacteriales</taxon>
        <taxon>Natrialbaceae</taxon>
        <taxon>Halopiger</taxon>
    </lineage>
</organism>
<evidence type="ECO:0000313" key="2">
    <source>
        <dbReference type="Proteomes" id="UP000006794"/>
    </source>
</evidence>
<dbReference type="Proteomes" id="UP000006794">
    <property type="component" value="Chromosome"/>
</dbReference>
<dbReference type="KEGG" id="hxa:Halxa_4225"/>
<keyword evidence="2" id="KW-1185">Reference proteome</keyword>
<gene>
    <name evidence="1" type="ordered locus">Halxa_4225</name>
</gene>
<name>F8D5J1_HALXS</name>
<sequence length="83" mass="9035">MAECDRCGDEVPRLFEHRARGETMTHRRTRRVCADCHPTVPNAPQIPVTDGGTRAATCPTCSGVTIETDGVYTCLECGWSGSH</sequence>
<dbReference type="AlphaFoldDB" id="F8D5J1"/>
<reference evidence="1 2" key="1">
    <citation type="journal article" date="2012" name="Stand. Genomic Sci.">
        <title>Complete genome sequence of Halopiger xanaduensis type strain (SH-6(T)).</title>
        <authorList>
            <person name="Anderson I."/>
            <person name="Tindall B.J."/>
            <person name="Rohde M."/>
            <person name="Lucas S."/>
            <person name="Han J."/>
            <person name="Lapidus A."/>
            <person name="Cheng J.F."/>
            <person name="Goodwin L."/>
            <person name="Pitluck S."/>
            <person name="Peters L."/>
            <person name="Pati A."/>
            <person name="Mikhailova N."/>
            <person name="Pagani I."/>
            <person name="Teshima H."/>
            <person name="Han C."/>
            <person name="Tapia R."/>
            <person name="Land M."/>
            <person name="Woyke T."/>
            <person name="Klenk H.P."/>
            <person name="Kyrpides N."/>
            <person name="Ivanova N."/>
        </authorList>
    </citation>
    <scope>NUCLEOTIDE SEQUENCE [LARGE SCALE GENOMIC DNA]</scope>
    <source>
        <strain evidence="2">DSM 18323 / JCM 14033 / SH-6</strain>
    </source>
</reference>
<dbReference type="HOGENOM" id="CLU_2534622_0_0_2"/>
<proteinExistence type="predicted"/>
<accession>F8D5J1</accession>
<dbReference type="OrthoDB" id="241883at2157"/>
<evidence type="ECO:0000313" key="1">
    <source>
        <dbReference type="EMBL" id="AEH38827.1"/>
    </source>
</evidence>